<name>A0ABT8RF50_9BACT</name>
<dbReference type="Gene3D" id="3.90.930.1">
    <property type="match status" value="1"/>
</dbReference>
<dbReference type="EMBL" id="JAUKPO010000018">
    <property type="protein sequence ID" value="MDO1449395.1"/>
    <property type="molecule type" value="Genomic_DNA"/>
</dbReference>
<protein>
    <recommendedName>
        <fullName evidence="3">TonB C-terminal domain-containing protein</fullName>
    </recommendedName>
</protein>
<gene>
    <name evidence="1" type="ORF">Q0590_24175</name>
</gene>
<comment type="caution">
    <text evidence="1">The sequence shown here is derived from an EMBL/GenBank/DDBJ whole genome shotgun (WGS) entry which is preliminary data.</text>
</comment>
<reference evidence="1" key="1">
    <citation type="submission" date="2023-07" db="EMBL/GenBank/DDBJ databases">
        <title>The genome sequence of Rhodocytophaga aerolata KACC 12507.</title>
        <authorList>
            <person name="Zhang X."/>
        </authorList>
    </citation>
    <scope>NUCLEOTIDE SEQUENCE</scope>
    <source>
        <strain evidence="1">KACC 12507</strain>
    </source>
</reference>
<dbReference type="Pfam" id="PF07661">
    <property type="entry name" value="MORN_2"/>
    <property type="match status" value="3"/>
</dbReference>
<dbReference type="RefSeq" id="WP_302040195.1">
    <property type="nucleotide sequence ID" value="NZ_JAUKPO010000018.1"/>
</dbReference>
<organism evidence="1 2">
    <name type="scientific">Rhodocytophaga aerolata</name>
    <dbReference type="NCBI Taxonomy" id="455078"/>
    <lineage>
        <taxon>Bacteria</taxon>
        <taxon>Pseudomonadati</taxon>
        <taxon>Bacteroidota</taxon>
        <taxon>Cytophagia</taxon>
        <taxon>Cytophagales</taxon>
        <taxon>Rhodocytophagaceae</taxon>
        <taxon>Rhodocytophaga</taxon>
    </lineage>
</organism>
<dbReference type="InterPro" id="IPR011652">
    <property type="entry name" value="MORN_2"/>
</dbReference>
<proteinExistence type="predicted"/>
<dbReference type="Proteomes" id="UP001168528">
    <property type="component" value="Unassembled WGS sequence"/>
</dbReference>
<keyword evidence="2" id="KW-1185">Reference proteome</keyword>
<evidence type="ECO:0000313" key="1">
    <source>
        <dbReference type="EMBL" id="MDO1449395.1"/>
    </source>
</evidence>
<evidence type="ECO:0008006" key="3">
    <source>
        <dbReference type="Google" id="ProtNLM"/>
    </source>
</evidence>
<sequence length="479" mass="55358">MRSLLVTFLVFAYFVSFGQEIGKCVQILGEDSVQFFFNGVLCDKECAKYYRTAKLNHYLYFFEGSFKDYYSSGQVAVEGSYLNNLLQGSYKAFYGNGQLKESGQWQQGYKTGEWKYWYENGQLKKVIRFNGQDYYLQEFYKSNGKRLTFDGHGEFSEIDLLPKTLIRGEIKNGKQHGKWTIYIQNSNYKVGVEVFENGRFIEGENIAEVAGFSHKYFDAPTTLIDRTEDLLGNYSQKTDCVKLGATHSYQVRRYNSPYSDLPFYDYVYQRFDPPYLEKGYILVGFTINKSGKLINPILHSTLHNTTVEKQLVDVLTACETWAPRTHNDKAMESDELLVLQFLPGTYKILGDSRNSFPAIEYSAEFIYGRDSLQHYIEQKIDLPSHFFSKDFQLACTIDFDVDEKGNCNIDNSLFSSRLRITEQERILYNALNSILKKTSSLWKPSIKGATPTKQHFIGILTIKNGIPKFRWISNNLVLN</sequence>
<evidence type="ECO:0000313" key="2">
    <source>
        <dbReference type="Proteomes" id="UP001168528"/>
    </source>
</evidence>
<accession>A0ABT8RF50</accession>
<dbReference type="SUPFAM" id="SSF82185">
    <property type="entry name" value="Histone H3 K4-specific methyltransferase SET7/9 N-terminal domain"/>
    <property type="match status" value="1"/>
</dbReference>